<evidence type="ECO:0000313" key="2">
    <source>
        <dbReference type="EMBL" id="XCH31431.1"/>
    </source>
</evidence>
<evidence type="ECO:0000256" key="1">
    <source>
        <dbReference type="ARBA" id="ARBA00006479"/>
    </source>
</evidence>
<accession>A0AAU8G483</accession>
<dbReference type="GO" id="GO:0006355">
    <property type="term" value="P:regulation of DNA-templated transcription"/>
    <property type="evidence" value="ECO:0007669"/>
    <property type="project" value="InterPro"/>
</dbReference>
<dbReference type="RefSeq" id="WP_353709034.1">
    <property type="nucleotide sequence ID" value="NZ_CP159290.1"/>
</dbReference>
<dbReference type="Pfam" id="PF00480">
    <property type="entry name" value="ROK"/>
    <property type="match status" value="1"/>
</dbReference>
<dbReference type="InterPro" id="IPR049874">
    <property type="entry name" value="ROK_cs"/>
</dbReference>
<dbReference type="SUPFAM" id="SSF53067">
    <property type="entry name" value="Actin-like ATPase domain"/>
    <property type="match status" value="1"/>
</dbReference>
<name>A0AAU8G483_9MICO</name>
<sequence length="399" mass="41757">MHPATEPRATNRSAILSVLLSGQTLERSQIVEATGLSRATVFRVVDDLRSRGLVRDAATLPSSSPGRPSTPVVFDGSVQTVCGVDLGGTNCRFAVSDTLGRTLVRSKHPTPRQLDGPAMGTWMAERVHELVALTAEDHGALGAVAIGVPGAVSGDKTAVVGSHNLPQILGTTFIDTFRDGVGVPTTLDNDSNLALVGELQYGGLAENETAALLTLGTGLGSAVALRGRVLYGRTGVLGEFGRLQVPGTETRLRDLVSGAGLVAFAQERGHDITSAREVLDEPERFPDLVPLIRSALVHLVSLVGLSYEPRTVIVTGGFADGLEDETLDAVQAQVLDLVGVSTVLRRTELGDFAGLLGALAVALGDLYASLGVLEEHISRIDVDRARAVKALEDVPVHAP</sequence>
<dbReference type="InterPro" id="IPR036390">
    <property type="entry name" value="WH_DNA-bd_sf"/>
</dbReference>
<reference evidence="2" key="1">
    <citation type="submission" date="2024-06" db="EMBL/GenBank/DDBJ databases">
        <title>Complete genome sequence of the cellulolytic actinobacterium, Cellulosimicrobium ES-005.</title>
        <authorList>
            <person name="Matthews C.T."/>
            <person name="Underwood K.D."/>
            <person name="Ghanchi K.M."/>
            <person name="Fields S.D."/>
            <person name="Gardner S.G."/>
        </authorList>
    </citation>
    <scope>NUCLEOTIDE SEQUENCE</scope>
    <source>
        <strain evidence="2">ES-005</strain>
    </source>
</reference>
<dbReference type="EMBL" id="CP159290">
    <property type="protein sequence ID" value="XCH31431.1"/>
    <property type="molecule type" value="Genomic_DNA"/>
</dbReference>
<dbReference type="InterPro" id="IPR000600">
    <property type="entry name" value="ROK"/>
</dbReference>
<dbReference type="GO" id="GO:0003677">
    <property type="term" value="F:DNA binding"/>
    <property type="evidence" value="ECO:0007669"/>
    <property type="project" value="InterPro"/>
</dbReference>
<proteinExistence type="inferred from homology"/>
<protein>
    <submittedName>
        <fullName evidence="2">ROK family protein</fullName>
    </submittedName>
</protein>
<dbReference type="Gene3D" id="3.30.420.40">
    <property type="match status" value="2"/>
</dbReference>
<dbReference type="PANTHER" id="PTHR18964">
    <property type="entry name" value="ROK (REPRESSOR, ORF, KINASE) FAMILY"/>
    <property type="match status" value="1"/>
</dbReference>
<organism evidence="2">
    <name type="scientific">Cellulosimicrobium sp. ES-005</name>
    <dbReference type="NCBI Taxonomy" id="3163031"/>
    <lineage>
        <taxon>Bacteria</taxon>
        <taxon>Bacillati</taxon>
        <taxon>Actinomycetota</taxon>
        <taxon>Actinomycetes</taxon>
        <taxon>Micrococcales</taxon>
        <taxon>Promicromonosporaceae</taxon>
        <taxon>Cellulosimicrobium</taxon>
    </lineage>
</organism>
<dbReference type="AlphaFoldDB" id="A0AAU8G483"/>
<dbReference type="InterPro" id="IPR043129">
    <property type="entry name" value="ATPase_NBD"/>
</dbReference>
<dbReference type="CDD" id="cd23763">
    <property type="entry name" value="ASKHA_ATPase_ROK"/>
    <property type="match status" value="1"/>
</dbReference>
<gene>
    <name evidence="2" type="ORF">ABRQ22_07040</name>
</gene>
<dbReference type="SUPFAM" id="SSF46785">
    <property type="entry name" value="Winged helix' DNA-binding domain"/>
    <property type="match status" value="1"/>
</dbReference>
<comment type="similarity">
    <text evidence="1">Belongs to the ROK (NagC/XylR) family.</text>
</comment>
<dbReference type="PANTHER" id="PTHR18964:SF173">
    <property type="entry name" value="GLUCOKINASE"/>
    <property type="match status" value="1"/>
</dbReference>
<dbReference type="Gene3D" id="1.10.10.10">
    <property type="entry name" value="Winged helix-like DNA-binding domain superfamily/Winged helix DNA-binding domain"/>
    <property type="match status" value="1"/>
</dbReference>
<dbReference type="InterPro" id="IPR036388">
    <property type="entry name" value="WH-like_DNA-bd_sf"/>
</dbReference>
<dbReference type="PROSITE" id="PS01125">
    <property type="entry name" value="ROK"/>
    <property type="match status" value="1"/>
</dbReference>